<dbReference type="PANTHER" id="PTHR30108:SF17">
    <property type="entry name" value="FERULIC ACID DECARBOXYLASE 1"/>
    <property type="match status" value="1"/>
</dbReference>
<dbReference type="AlphaFoldDB" id="A0A932GNA9"/>
<sequence length="535" mass="59703">MTTYYRDLREYLEVLKKNGKLVTIERPMNKDTEMHPLVRLQFRGLPEKDRKAFLFTHVTDSTGKRYDVPVVVGCMAASREIYAHGMNCELDEVPARWHQALVHPIPPVLVDKGPIQEVILKGSDLDAASGISFIPVPISTPGFDNAPYLTAAHWITKDPVTGIRNVGNYRGMVKSPTRLGCFPGAKTQGVAIHWRQCKEMGKPLEAAIALGVTPNISYCAVTRIPHGRDELEVAGGIAGSPVELVKCQTVDLEVPAHSEIVIEGIIPTDSGEIEGPFGEFTGFMGPRGVSLYFNVTCITMRSAPIYQAFLSQFPPSESSKIRQMGREHVLKKTLSVDCEIPGVLDVALLEPTGTYGFVVVRVSRRSPEEGERLKKAVKSIMKTWPAKTFVLVDEDIDPRDADSVNWAMSFRMQPHRDMEIFASESPTTLDCSISPHTDMRTESALGKETMASVLLIDARAKWDYPPVSLPKKEFMERALQIWNEEGLPALNNLKAPWFGYSMGYWTEEDAQEADLAVQSRYFETGKKFEARREKL</sequence>
<feature type="domain" description="3-octaprenyl-4-hydroxybenzoate carboxy-lyase-like Rift-related" evidence="1">
    <location>
        <begin position="111"/>
        <end position="309"/>
    </location>
</feature>
<organism evidence="4 5">
    <name type="scientific">Tectimicrobiota bacterium</name>
    <dbReference type="NCBI Taxonomy" id="2528274"/>
    <lineage>
        <taxon>Bacteria</taxon>
        <taxon>Pseudomonadati</taxon>
        <taxon>Nitrospinota/Tectimicrobiota group</taxon>
        <taxon>Candidatus Tectimicrobiota</taxon>
    </lineage>
</organism>
<feature type="domain" description="3-octaprenyl-4-hydroxybenzoate carboxy-lyase-like C-terminal" evidence="3">
    <location>
        <begin position="337"/>
        <end position="436"/>
    </location>
</feature>
<dbReference type="InterPro" id="IPR002830">
    <property type="entry name" value="UbiD"/>
</dbReference>
<name>A0A932GNA9_UNCTE</name>
<feature type="domain" description="3-octaprenyl-4-hydroxybenzoate carboxy-lyase-like N-terminal" evidence="2">
    <location>
        <begin position="12"/>
        <end position="97"/>
    </location>
</feature>
<dbReference type="Gene3D" id="3.40.1670.10">
    <property type="entry name" value="UbiD C-terminal domain-like"/>
    <property type="match status" value="1"/>
</dbReference>
<protein>
    <submittedName>
        <fullName evidence="4">UbiD family decarboxylase</fullName>
    </submittedName>
</protein>
<comment type="caution">
    <text evidence="4">The sequence shown here is derived from an EMBL/GenBank/DDBJ whole genome shotgun (WGS) entry which is preliminary data.</text>
</comment>
<reference evidence="4" key="1">
    <citation type="submission" date="2020-07" db="EMBL/GenBank/DDBJ databases">
        <title>Huge and variable diversity of episymbiotic CPR bacteria and DPANN archaea in groundwater ecosystems.</title>
        <authorList>
            <person name="He C.Y."/>
            <person name="Keren R."/>
            <person name="Whittaker M."/>
            <person name="Farag I.F."/>
            <person name="Doudna J."/>
            <person name="Cate J.H.D."/>
            <person name="Banfield J.F."/>
        </authorList>
    </citation>
    <scope>NUCLEOTIDE SEQUENCE</scope>
    <source>
        <strain evidence="4">NC_groundwater_717_Ag_S-0.2um_59_8</strain>
    </source>
</reference>
<dbReference type="EMBL" id="JACPSX010000045">
    <property type="protein sequence ID" value="MBI3013985.1"/>
    <property type="molecule type" value="Genomic_DNA"/>
</dbReference>
<evidence type="ECO:0000259" key="3">
    <source>
        <dbReference type="Pfam" id="PF20696"/>
    </source>
</evidence>
<proteinExistence type="predicted"/>
<dbReference type="SUPFAM" id="SSF50475">
    <property type="entry name" value="FMN-binding split barrel"/>
    <property type="match status" value="1"/>
</dbReference>
<dbReference type="InterPro" id="IPR049383">
    <property type="entry name" value="UbiD-like_N"/>
</dbReference>
<dbReference type="Pfam" id="PF01977">
    <property type="entry name" value="UbiD"/>
    <property type="match status" value="1"/>
</dbReference>
<dbReference type="Proteomes" id="UP000741360">
    <property type="component" value="Unassembled WGS sequence"/>
</dbReference>
<dbReference type="SUPFAM" id="SSF143968">
    <property type="entry name" value="UbiD C-terminal domain-like"/>
    <property type="match status" value="1"/>
</dbReference>
<gene>
    <name evidence="4" type="ORF">HYY65_02720</name>
</gene>
<dbReference type="Pfam" id="PF20695">
    <property type="entry name" value="UbiD_N"/>
    <property type="match status" value="1"/>
</dbReference>
<evidence type="ECO:0000313" key="4">
    <source>
        <dbReference type="EMBL" id="MBI3013985.1"/>
    </source>
</evidence>
<dbReference type="InterPro" id="IPR048304">
    <property type="entry name" value="UbiD_Rift_dom"/>
</dbReference>
<dbReference type="GO" id="GO:0005737">
    <property type="term" value="C:cytoplasm"/>
    <property type="evidence" value="ECO:0007669"/>
    <property type="project" value="TreeGrafter"/>
</dbReference>
<dbReference type="PANTHER" id="PTHR30108">
    <property type="entry name" value="3-OCTAPRENYL-4-HYDROXYBENZOATE CARBOXY-LYASE-RELATED"/>
    <property type="match status" value="1"/>
</dbReference>
<accession>A0A932GNA9</accession>
<dbReference type="GO" id="GO:0016831">
    <property type="term" value="F:carboxy-lyase activity"/>
    <property type="evidence" value="ECO:0007669"/>
    <property type="project" value="InterPro"/>
</dbReference>
<dbReference type="Pfam" id="PF20696">
    <property type="entry name" value="UbiD_C"/>
    <property type="match status" value="1"/>
</dbReference>
<evidence type="ECO:0000313" key="5">
    <source>
        <dbReference type="Proteomes" id="UP000741360"/>
    </source>
</evidence>
<evidence type="ECO:0000259" key="1">
    <source>
        <dbReference type="Pfam" id="PF01977"/>
    </source>
</evidence>
<evidence type="ECO:0000259" key="2">
    <source>
        <dbReference type="Pfam" id="PF20695"/>
    </source>
</evidence>
<dbReference type="InterPro" id="IPR049381">
    <property type="entry name" value="UbiD-like_C"/>
</dbReference>